<evidence type="ECO:0000256" key="2">
    <source>
        <dbReference type="ARBA" id="ARBA00037999"/>
    </source>
</evidence>
<evidence type="ECO:0000313" key="6">
    <source>
        <dbReference type="EMBL" id="GLI53782.1"/>
    </source>
</evidence>
<name>A0A9W6GGY7_9BACT</name>
<keyword evidence="1 4" id="KW-0663">Pyridoxal phosphate</keyword>
<dbReference type="InterPro" id="IPR000653">
    <property type="entry name" value="DegT/StrS_aminotransferase"/>
</dbReference>
<dbReference type="PANTHER" id="PTHR30244">
    <property type="entry name" value="TRANSAMINASE"/>
    <property type="match status" value="1"/>
</dbReference>
<dbReference type="SUPFAM" id="SSF53383">
    <property type="entry name" value="PLP-dependent transferases"/>
    <property type="match status" value="1"/>
</dbReference>
<organism evidence="6 7">
    <name type="scientific">Thermodesulfovibrio yellowstonii</name>
    <dbReference type="NCBI Taxonomy" id="28262"/>
    <lineage>
        <taxon>Bacteria</taxon>
        <taxon>Pseudomonadati</taxon>
        <taxon>Nitrospirota</taxon>
        <taxon>Thermodesulfovibrionia</taxon>
        <taxon>Thermodesulfovibrionales</taxon>
        <taxon>Thermodesulfovibrionaceae</taxon>
        <taxon>Thermodesulfovibrio</taxon>
    </lineage>
</organism>
<gene>
    <name evidence="6" type="ORF">TISLANDTSLP1_14750</name>
</gene>
<comment type="caution">
    <text evidence="6">The sequence shown here is derived from an EMBL/GenBank/DDBJ whole genome shotgun (WGS) entry which is preliminary data.</text>
</comment>
<comment type="similarity">
    <text evidence="2 5">Belongs to the DegT/DnrJ/EryC1 family.</text>
</comment>
<dbReference type="PIRSF" id="PIRSF000390">
    <property type="entry name" value="PLP_StrS"/>
    <property type="match status" value="1"/>
</dbReference>
<keyword evidence="6" id="KW-0808">Transferase</keyword>
<dbReference type="AlphaFoldDB" id="A0A9W6GGY7"/>
<dbReference type="FunFam" id="3.40.640.10:FF:000089">
    <property type="entry name" value="Aminotransferase, DegT/DnrJ/EryC1/StrS family"/>
    <property type="match status" value="1"/>
</dbReference>
<dbReference type="Pfam" id="PF01041">
    <property type="entry name" value="DegT_DnrJ_EryC1"/>
    <property type="match status" value="1"/>
</dbReference>
<dbReference type="InterPro" id="IPR015421">
    <property type="entry name" value="PyrdxlP-dep_Trfase_major"/>
</dbReference>
<keyword evidence="7" id="KW-1185">Reference proteome</keyword>
<reference evidence="6" key="1">
    <citation type="submission" date="2022-12" db="EMBL/GenBank/DDBJ databases">
        <title>Reference genome sequencing for broad-spectrum identification of bacterial and archaeal isolates by mass spectrometry.</title>
        <authorList>
            <person name="Sekiguchi Y."/>
            <person name="Tourlousse D.M."/>
        </authorList>
    </citation>
    <scope>NUCLEOTIDE SEQUENCE</scope>
    <source>
        <strain evidence="6">TSL-P1</strain>
    </source>
</reference>
<dbReference type="GO" id="GO:0008483">
    <property type="term" value="F:transaminase activity"/>
    <property type="evidence" value="ECO:0007669"/>
    <property type="project" value="UniProtKB-KW"/>
</dbReference>
<feature type="modified residue" description="N6-(pyridoxal phosphate)lysine" evidence="4">
    <location>
        <position position="185"/>
    </location>
</feature>
<dbReference type="InterPro" id="IPR015422">
    <property type="entry name" value="PyrdxlP-dep_Trfase_small"/>
</dbReference>
<keyword evidence="6" id="KW-0032">Aminotransferase</keyword>
<evidence type="ECO:0000256" key="4">
    <source>
        <dbReference type="PIRSR" id="PIRSR000390-2"/>
    </source>
</evidence>
<sequence length="366" mass="41131">MKPFIDLQAQYGNIKEEILKCINEILESSHYILGENVKAFEEEVKSYLGVSEAIGVASGTDALHLALKALNIGKGDEVITTPFTFFATVEAILYVGAKPVFVDIEKDTYNIDPEKIEEKITPHTKAIIPVHIFGAPADMLKIKEIAKKYDLKVVEDAAQAFGARIGNKKIGSFGDVGCFSFYPSKNLGCFGDGGMVVTDDAEIAQKIRILRNHGSPGRYIHETVGLNSRLDEIQAGILRIKLRYIEEYNEQRRKKAFLYTKLLGDAVITPKEKDNNYHVYHLYSIRSIFRDKIKETLANYDIPSVVYYPLPLHLQKAVSFLGHKEGDFPVSEAVSREILSLPIYPELPDNEVYEISQIILRCLQNS</sequence>
<dbReference type="Proteomes" id="UP001144297">
    <property type="component" value="Unassembled WGS sequence"/>
</dbReference>
<dbReference type="Gene3D" id="3.40.640.10">
    <property type="entry name" value="Type I PLP-dependent aspartate aminotransferase-like (Major domain)"/>
    <property type="match status" value="1"/>
</dbReference>
<dbReference type="GO" id="GO:0000271">
    <property type="term" value="P:polysaccharide biosynthetic process"/>
    <property type="evidence" value="ECO:0007669"/>
    <property type="project" value="TreeGrafter"/>
</dbReference>
<dbReference type="PANTHER" id="PTHR30244:SF36">
    <property type="entry name" value="3-OXO-GLUCOSE-6-PHOSPHATE:GLUTAMATE AMINOTRANSFERASE"/>
    <property type="match status" value="1"/>
</dbReference>
<evidence type="ECO:0000256" key="5">
    <source>
        <dbReference type="RuleBase" id="RU004508"/>
    </source>
</evidence>
<feature type="active site" description="Proton acceptor" evidence="3">
    <location>
        <position position="185"/>
    </location>
</feature>
<dbReference type="Gene3D" id="3.90.1150.10">
    <property type="entry name" value="Aspartate Aminotransferase, domain 1"/>
    <property type="match status" value="1"/>
</dbReference>
<evidence type="ECO:0000313" key="7">
    <source>
        <dbReference type="Proteomes" id="UP001144297"/>
    </source>
</evidence>
<dbReference type="InterPro" id="IPR015424">
    <property type="entry name" value="PyrdxlP-dep_Trfase"/>
</dbReference>
<evidence type="ECO:0000256" key="1">
    <source>
        <dbReference type="ARBA" id="ARBA00022898"/>
    </source>
</evidence>
<dbReference type="CDD" id="cd00616">
    <property type="entry name" value="AHBA_syn"/>
    <property type="match status" value="1"/>
</dbReference>
<dbReference type="EMBL" id="BSDX01000001">
    <property type="protein sequence ID" value="GLI53782.1"/>
    <property type="molecule type" value="Genomic_DNA"/>
</dbReference>
<protein>
    <submittedName>
        <fullName evidence="6">Aminotransferase DegT/DnrJ/EryC1/StrS family protein</fullName>
    </submittedName>
</protein>
<evidence type="ECO:0000256" key="3">
    <source>
        <dbReference type="PIRSR" id="PIRSR000390-1"/>
    </source>
</evidence>
<accession>A0A9W6GGY7</accession>
<proteinExistence type="inferred from homology"/>
<dbReference type="GO" id="GO:0030170">
    <property type="term" value="F:pyridoxal phosphate binding"/>
    <property type="evidence" value="ECO:0007669"/>
    <property type="project" value="UniProtKB-ARBA"/>
</dbReference>